<feature type="domain" description="4Fe-4S ferredoxin-type" evidence="1">
    <location>
        <begin position="64"/>
        <end position="93"/>
    </location>
</feature>
<dbReference type="PROSITE" id="PS00198">
    <property type="entry name" value="4FE4S_FER_1"/>
    <property type="match status" value="2"/>
</dbReference>
<dbReference type="InterPro" id="IPR027417">
    <property type="entry name" value="P-loop_NTPase"/>
</dbReference>
<dbReference type="PANTHER" id="PTHR43063">
    <property type="entry name" value="4FE-4S CLUSTER CONTAINING PARA FAMILY ATPASE PROTEIN"/>
    <property type="match status" value="1"/>
</dbReference>
<dbReference type="PANTHER" id="PTHR43063:SF1">
    <property type="entry name" value="4FE-4S CLUSTER CONTAINING PARA FAMILY ATPASE PROTEIN"/>
    <property type="match status" value="1"/>
</dbReference>
<feature type="domain" description="4Fe-4S ferredoxin-type" evidence="1">
    <location>
        <begin position="94"/>
        <end position="124"/>
    </location>
</feature>
<accession>A0A833DTY9</accession>
<comment type="caution">
    <text evidence="2">The sequence shown here is derived from an EMBL/GenBank/DDBJ whole genome shotgun (WGS) entry which is preliminary data.</text>
</comment>
<dbReference type="InterPro" id="IPR017900">
    <property type="entry name" value="4Fe4S_Fe_S_CS"/>
</dbReference>
<dbReference type="Gene3D" id="3.30.70.20">
    <property type="match status" value="1"/>
</dbReference>
<dbReference type="InterPro" id="IPR017896">
    <property type="entry name" value="4Fe4S_Fe-S-bd"/>
</dbReference>
<dbReference type="SUPFAM" id="SSF54862">
    <property type="entry name" value="4Fe-4S ferredoxins"/>
    <property type="match status" value="1"/>
</dbReference>
<proteinExistence type="predicted"/>
<gene>
    <name evidence="2" type="ORF">EYH02_05100</name>
</gene>
<protein>
    <recommendedName>
        <fullName evidence="1">4Fe-4S ferredoxin-type domain-containing protein</fullName>
    </recommendedName>
</protein>
<dbReference type="EMBL" id="DQTV01000098">
    <property type="protein sequence ID" value="HIP57425.1"/>
    <property type="molecule type" value="Genomic_DNA"/>
</dbReference>
<reference evidence="2" key="1">
    <citation type="journal article" date="2020" name="ISME J.">
        <title>Gammaproteobacteria mediating utilization of methyl-, sulfur- and petroleum organic compounds in deep ocean hydrothermal plumes.</title>
        <authorList>
            <person name="Zhou Z."/>
            <person name="Liu Y."/>
            <person name="Pan J."/>
            <person name="Cron B.R."/>
            <person name="Toner B.M."/>
            <person name="Anantharaman K."/>
            <person name="Breier J.A."/>
            <person name="Dick G.J."/>
            <person name="Li M."/>
        </authorList>
    </citation>
    <scope>NUCLEOTIDE SEQUENCE</scope>
    <source>
        <strain evidence="2">SZUA-1435</strain>
    </source>
</reference>
<dbReference type="PROSITE" id="PS51379">
    <property type="entry name" value="4FE4S_FER_2"/>
    <property type="match status" value="2"/>
</dbReference>
<dbReference type="AlphaFoldDB" id="A0A833DTY9"/>
<evidence type="ECO:0000259" key="1">
    <source>
        <dbReference type="PROSITE" id="PS51379"/>
    </source>
</evidence>
<dbReference type="InterPro" id="IPR002586">
    <property type="entry name" value="CobQ/CobB/MinD/ParA_Nub-bd_dom"/>
</dbReference>
<sequence>MAIKVLVTGGKGGTGKTFVATNLAYLAARKGIATLLVDADVENPNTWISLGASKPRRIATVYSYRPSIDESRCSLCGKCVEVCPAHALALIPGKRVLLIDTLCEGCMLCMYVCPQRAVNQLMSEVGWISVTRHGPLDVLVGELRPGERHEDLVVEKLLEYLANAEQGKELIVIDSPAGTRLVYKLAKRSDRYVCVVEPTPLSLNGMKRLMRFIDPRKTVGVVNKVGMAPEMERAIRTLFQELSIPWIEIPFSQR</sequence>
<dbReference type="Gene3D" id="3.40.50.300">
    <property type="entry name" value="P-loop containing nucleotide triphosphate hydrolases"/>
    <property type="match status" value="1"/>
</dbReference>
<organism evidence="2 3">
    <name type="scientific">Ignisphaera aggregans</name>
    <dbReference type="NCBI Taxonomy" id="334771"/>
    <lineage>
        <taxon>Archaea</taxon>
        <taxon>Thermoproteota</taxon>
        <taxon>Thermoprotei</taxon>
        <taxon>Desulfurococcales</taxon>
        <taxon>Desulfurococcaceae</taxon>
        <taxon>Ignisphaera</taxon>
    </lineage>
</organism>
<dbReference type="GO" id="GO:0016491">
    <property type="term" value="F:oxidoreductase activity"/>
    <property type="evidence" value="ECO:0007669"/>
    <property type="project" value="UniProtKB-ARBA"/>
</dbReference>
<dbReference type="Pfam" id="PF00037">
    <property type="entry name" value="Fer4"/>
    <property type="match status" value="1"/>
</dbReference>
<dbReference type="Proteomes" id="UP000605805">
    <property type="component" value="Unassembled WGS sequence"/>
</dbReference>
<dbReference type="SUPFAM" id="SSF52540">
    <property type="entry name" value="P-loop containing nucleoside triphosphate hydrolases"/>
    <property type="match status" value="1"/>
</dbReference>
<evidence type="ECO:0000313" key="2">
    <source>
        <dbReference type="EMBL" id="HIP57425.1"/>
    </source>
</evidence>
<feature type="non-terminal residue" evidence="2">
    <location>
        <position position="254"/>
    </location>
</feature>
<name>A0A833DTY9_9CREN</name>
<dbReference type="Pfam" id="PF01656">
    <property type="entry name" value="CbiA"/>
    <property type="match status" value="1"/>
</dbReference>
<evidence type="ECO:0000313" key="3">
    <source>
        <dbReference type="Proteomes" id="UP000605805"/>
    </source>
</evidence>